<reference evidence="2 3" key="1">
    <citation type="journal article" date="2015" name="Nat. Commun.">
        <title>Outbred genome sequencing and CRISPR/Cas9 gene editing in butterflies.</title>
        <authorList>
            <person name="Li X."/>
            <person name="Fan D."/>
            <person name="Zhang W."/>
            <person name="Liu G."/>
            <person name="Zhang L."/>
            <person name="Zhao L."/>
            <person name="Fang X."/>
            <person name="Chen L."/>
            <person name="Dong Y."/>
            <person name="Chen Y."/>
            <person name="Ding Y."/>
            <person name="Zhao R."/>
            <person name="Feng M."/>
            <person name="Zhu Y."/>
            <person name="Feng Y."/>
            <person name="Jiang X."/>
            <person name="Zhu D."/>
            <person name="Xiang H."/>
            <person name="Feng X."/>
            <person name="Li S."/>
            <person name="Wang J."/>
            <person name="Zhang G."/>
            <person name="Kronforst M.R."/>
            <person name="Wang W."/>
        </authorList>
    </citation>
    <scope>NUCLEOTIDE SEQUENCE [LARGE SCALE GENOMIC DNA]</scope>
    <source>
        <strain evidence="2">Ya'a_city_454_Pm</strain>
        <tissue evidence="2">Whole body</tissue>
    </source>
</reference>
<sequence>MASFLPYLLLFPALSLARIDVKIFGLYDGIEKTVVIDFNGSDTDVISDIEEKTFHLDEDILKMSAQKFFGNTPNDVFLRSPTPFGDLYKTYNWEEVKRTMKPKNGRILNITNEMRTVISKNFVNTETKPTTFNIGLKKHLENTVSSFWTKNGDLTINKGINYAIYLGNETMTYTSLWGLNTEKSVTTVFGSDDVQISLLPGQSVTTELRAMKLNLAIEMEYTTSLSGSIATNYMESYKGHHYWALDIEELMSTNGLSNEVMSTETIEVTFYTNPQIIVFDTKTGEKMTDLIM</sequence>
<accession>A0A0N1IGF2</accession>
<dbReference type="EMBL" id="KQ460846">
    <property type="protein sequence ID" value="KPJ11993.1"/>
    <property type="molecule type" value="Genomic_DNA"/>
</dbReference>
<dbReference type="Proteomes" id="UP000053240">
    <property type="component" value="Unassembled WGS sequence"/>
</dbReference>
<dbReference type="OrthoDB" id="8122616at2759"/>
<dbReference type="CDD" id="cd20235">
    <property type="entry name" value="PFM_spherulin-2a-like"/>
    <property type="match status" value="1"/>
</dbReference>
<evidence type="ECO:0000313" key="3">
    <source>
        <dbReference type="Proteomes" id="UP000053240"/>
    </source>
</evidence>
<feature type="signal peptide" evidence="1">
    <location>
        <begin position="1"/>
        <end position="17"/>
    </location>
</feature>
<dbReference type="InParanoid" id="A0A0N1IGF2"/>
<dbReference type="Gene3D" id="2.170.15.10">
    <property type="entry name" value="Proaerolysin, chain A, domain 3"/>
    <property type="match status" value="1"/>
</dbReference>
<name>A0A0N1IGF2_PAPMA</name>
<evidence type="ECO:0000256" key="1">
    <source>
        <dbReference type="SAM" id="SignalP"/>
    </source>
</evidence>
<protein>
    <submittedName>
        <fullName evidence="2">Spherulin-2A</fullName>
    </submittedName>
</protein>
<proteinExistence type="predicted"/>
<keyword evidence="3" id="KW-1185">Reference proteome</keyword>
<dbReference type="AlphaFoldDB" id="A0A0N1IGF2"/>
<evidence type="ECO:0000313" key="2">
    <source>
        <dbReference type="EMBL" id="KPJ11993.1"/>
    </source>
</evidence>
<gene>
    <name evidence="2" type="ORF">RR48_01201</name>
</gene>
<dbReference type="KEGG" id="pmac:106714137"/>
<keyword evidence="1" id="KW-0732">Signal</keyword>
<organism evidence="2 3">
    <name type="scientific">Papilio machaon</name>
    <name type="common">Old World swallowtail butterfly</name>
    <dbReference type="NCBI Taxonomy" id="76193"/>
    <lineage>
        <taxon>Eukaryota</taxon>
        <taxon>Metazoa</taxon>
        <taxon>Ecdysozoa</taxon>
        <taxon>Arthropoda</taxon>
        <taxon>Hexapoda</taxon>
        <taxon>Insecta</taxon>
        <taxon>Pterygota</taxon>
        <taxon>Neoptera</taxon>
        <taxon>Endopterygota</taxon>
        <taxon>Lepidoptera</taxon>
        <taxon>Glossata</taxon>
        <taxon>Ditrysia</taxon>
        <taxon>Papilionoidea</taxon>
        <taxon>Papilionidae</taxon>
        <taxon>Papilioninae</taxon>
        <taxon>Papilio</taxon>
    </lineage>
</organism>
<feature type="chain" id="PRO_5005874017" evidence="1">
    <location>
        <begin position="18"/>
        <end position="292"/>
    </location>
</feature>